<keyword evidence="1" id="KW-0175">Coiled coil</keyword>
<keyword evidence="2" id="KW-1133">Transmembrane helix</keyword>
<keyword evidence="2" id="KW-0472">Membrane</keyword>
<accession>A0ABX0YF68</accession>
<dbReference type="PANTHER" id="PTHR40278:SF2">
    <property type="entry name" value="TYPE IV PILUS INNER MEMBRANE COMPONENT PILN"/>
    <property type="match status" value="1"/>
</dbReference>
<comment type="caution">
    <text evidence="3">The sequence shown here is derived from an EMBL/GenBank/DDBJ whole genome shotgun (WGS) entry which is preliminary data.</text>
</comment>
<evidence type="ECO:0000313" key="4">
    <source>
        <dbReference type="Proteomes" id="UP000746535"/>
    </source>
</evidence>
<proteinExistence type="predicted"/>
<dbReference type="EMBL" id="JAAVJI010000003">
    <property type="protein sequence ID" value="NJP00668.1"/>
    <property type="molecule type" value="Genomic_DNA"/>
</dbReference>
<organism evidence="3 4">
    <name type="scientific">Pseudomonas quercus</name>
    <dbReference type="NCBI Taxonomy" id="2722792"/>
    <lineage>
        <taxon>Bacteria</taxon>
        <taxon>Pseudomonadati</taxon>
        <taxon>Pseudomonadota</taxon>
        <taxon>Gammaproteobacteria</taxon>
        <taxon>Pseudomonadales</taxon>
        <taxon>Pseudomonadaceae</taxon>
        <taxon>Pseudomonas</taxon>
    </lineage>
</organism>
<evidence type="ECO:0000313" key="3">
    <source>
        <dbReference type="EMBL" id="NJP00668.1"/>
    </source>
</evidence>
<evidence type="ECO:0000256" key="2">
    <source>
        <dbReference type="SAM" id="Phobius"/>
    </source>
</evidence>
<dbReference type="RefSeq" id="WP_168083011.1">
    <property type="nucleotide sequence ID" value="NZ_JAAVJI010000003.1"/>
</dbReference>
<name>A0ABX0YF68_9PSED</name>
<dbReference type="InterPro" id="IPR052534">
    <property type="entry name" value="Extracell_DNA_Util/SecSys_Comp"/>
</dbReference>
<evidence type="ECO:0000256" key="1">
    <source>
        <dbReference type="SAM" id="Coils"/>
    </source>
</evidence>
<reference evidence="3 4" key="1">
    <citation type="submission" date="2020-03" db="EMBL/GenBank/DDBJ databases">
        <authorList>
            <person name="Wang L."/>
            <person name="He N."/>
            <person name="Li Y."/>
            <person name="Fang Y."/>
            <person name="Zhang F."/>
        </authorList>
    </citation>
    <scope>NUCLEOTIDE SEQUENCE [LARGE SCALE GENOMIC DNA]</scope>
    <source>
        <strain evidence="4">hsmgli-8</strain>
    </source>
</reference>
<dbReference type="InterPro" id="IPR007813">
    <property type="entry name" value="PilN"/>
</dbReference>
<dbReference type="PANTHER" id="PTHR40278">
    <property type="entry name" value="DNA UTILIZATION PROTEIN HOFN"/>
    <property type="match status" value="1"/>
</dbReference>
<sequence length="188" mass="21525">MARINLLPWRDQQREERKKQFLILLAAVVLLCGGIVFLMDQYIKGQIDGQVARNNYLQAENTKLDQRIKEISELKTRRKQLLARMRIIQDLQGNRPIIGRVFDQLVRTLPDGVYFTDVKMNGKQIDIAGAAESNNRVSDLMRNLDASPWLEAPSLTEVKAKTDAETDQTNLFQLSVRQTAPTVEEDDK</sequence>
<dbReference type="Proteomes" id="UP000746535">
    <property type="component" value="Unassembled WGS sequence"/>
</dbReference>
<feature type="coiled-coil region" evidence="1">
    <location>
        <begin position="57"/>
        <end position="91"/>
    </location>
</feature>
<keyword evidence="2" id="KW-0812">Transmembrane</keyword>
<keyword evidence="4" id="KW-1185">Reference proteome</keyword>
<protein>
    <submittedName>
        <fullName evidence="3">PilN domain-containing protein</fullName>
    </submittedName>
</protein>
<dbReference type="Pfam" id="PF05137">
    <property type="entry name" value="PilN"/>
    <property type="match status" value="1"/>
</dbReference>
<feature type="transmembrane region" description="Helical" evidence="2">
    <location>
        <begin position="21"/>
        <end position="39"/>
    </location>
</feature>
<gene>
    <name evidence="3" type="ORF">HBH25_07315</name>
</gene>